<dbReference type="SUPFAM" id="SSF102735">
    <property type="entry name" value="Trigger factor ribosome-binding domain"/>
    <property type="match status" value="1"/>
</dbReference>
<dbReference type="InterPro" id="IPR027304">
    <property type="entry name" value="Trigger_fact/SurA_dom_sf"/>
</dbReference>
<dbReference type="InterPro" id="IPR005215">
    <property type="entry name" value="Trig_fac"/>
</dbReference>
<dbReference type="GO" id="GO:0015031">
    <property type="term" value="P:protein transport"/>
    <property type="evidence" value="ECO:0007669"/>
    <property type="project" value="InterPro"/>
</dbReference>
<evidence type="ECO:0000313" key="3">
    <source>
        <dbReference type="Proteomes" id="UP000270927"/>
    </source>
</evidence>
<dbReference type="GO" id="GO:0043022">
    <property type="term" value="F:ribosome binding"/>
    <property type="evidence" value="ECO:0007669"/>
    <property type="project" value="TreeGrafter"/>
</dbReference>
<gene>
    <name evidence="2" type="ORF">EDM02_04575</name>
</gene>
<dbReference type="InterPro" id="IPR036611">
    <property type="entry name" value="Trigger_fac_ribosome-bd_sf"/>
</dbReference>
<dbReference type="PANTHER" id="PTHR30560">
    <property type="entry name" value="TRIGGER FACTOR CHAPERONE AND PEPTIDYL-PROLYL CIS/TRANS ISOMERASE"/>
    <property type="match status" value="1"/>
</dbReference>
<evidence type="ECO:0000259" key="1">
    <source>
        <dbReference type="Pfam" id="PF05697"/>
    </source>
</evidence>
<proteinExistence type="predicted"/>
<reference evidence="2 3" key="1">
    <citation type="submission" date="2018-09" db="EMBL/GenBank/DDBJ databases">
        <title>Comparative Genomics of Wolbachia-Cardinium Dual Endosymbiosis in a Plant-Parasitic Nematode.</title>
        <authorList>
            <person name="Brown A.M.V."/>
            <person name="Wasala S.K."/>
            <person name="Howe D.K."/>
            <person name="Peetz A.B."/>
            <person name="Zasada I.A."/>
            <person name="Denver D.R."/>
        </authorList>
    </citation>
    <scope>NUCLEOTIDE SEQUENCE [LARGE SCALE GENOMIC DNA]</scope>
    <source>
        <strain evidence="2 3">Pp_1</strain>
    </source>
</reference>
<dbReference type="Pfam" id="PF05697">
    <property type="entry name" value="Trigger_N"/>
    <property type="match status" value="1"/>
</dbReference>
<dbReference type="InterPro" id="IPR008881">
    <property type="entry name" value="Trigger_fac_ribosome-bd_bac"/>
</dbReference>
<dbReference type="Gene3D" id="3.30.70.1050">
    <property type="entry name" value="Trigger factor ribosome-binding domain"/>
    <property type="match status" value="1"/>
</dbReference>
<sequence length="454" mass="51253">MCFTLDIQFNKINPNHGVVCITLYEPDYKPVFEKQLKHYARNVRVKGFRVGAVPVEVISKMYGRSILTEELLKVAASALKNYIEQEQIPIFIEPLLVTPKQDQDIDIDLPNQQGITFSYEIGLMEYPTIELGPHISVTEFKISQVEGKLVDEFVEALQLIHGQRVNLNESTADAILSGSLEMGAGTVTLPLRISVAYVPEGLRETLVGLSVGAKVMITQEMLKNHFAAILGISFGVFATLKKKYIAGPMMFTIDAISQVVPAPIEPTLFNLIFGKGVVDSVSSFREAITKIILLDKCTEASYTFFEDLRDELFKYNSIHLPDVFLKKWLSFHNPVATPEEVEDYYNAFEQDVRWELLLGNIVRKNNLTVTESEVIDEAKRIYADDIKNKLVDSQSEFNDSTIYPAVITMLAHDKGKLYIKLHQELSKNRAINFIKQHISVVPQTVTAEQFDARI</sequence>
<dbReference type="GO" id="GO:0044183">
    <property type="term" value="F:protein folding chaperone"/>
    <property type="evidence" value="ECO:0007669"/>
    <property type="project" value="TreeGrafter"/>
</dbReference>
<evidence type="ECO:0000313" key="2">
    <source>
        <dbReference type="EMBL" id="ROT47129.1"/>
    </source>
</evidence>
<dbReference type="GO" id="GO:0051083">
    <property type="term" value="P:'de novo' cotranslational protein folding"/>
    <property type="evidence" value="ECO:0007669"/>
    <property type="project" value="TreeGrafter"/>
</dbReference>
<dbReference type="AlphaFoldDB" id="A0A3N2QBV4"/>
<dbReference type="PANTHER" id="PTHR30560:SF3">
    <property type="entry name" value="TRIGGER FACTOR-LIKE PROTEIN TIG, CHLOROPLASTIC"/>
    <property type="match status" value="1"/>
</dbReference>
<dbReference type="Proteomes" id="UP000270927">
    <property type="component" value="Unassembled WGS sequence"/>
</dbReference>
<dbReference type="EMBL" id="RARA01000026">
    <property type="protein sequence ID" value="ROT47129.1"/>
    <property type="molecule type" value="Genomic_DNA"/>
</dbReference>
<dbReference type="GO" id="GO:0043335">
    <property type="term" value="P:protein unfolding"/>
    <property type="evidence" value="ECO:0007669"/>
    <property type="project" value="TreeGrafter"/>
</dbReference>
<name>A0A3N2QBV4_9BACT</name>
<dbReference type="OrthoDB" id="9767721at2"/>
<protein>
    <recommendedName>
        <fullName evidence="1">Trigger factor ribosome-binding bacterial domain-containing protein</fullName>
    </recommendedName>
</protein>
<accession>A0A3N2QBV4</accession>
<dbReference type="InterPro" id="IPR037041">
    <property type="entry name" value="Trigger_fac_C_sf"/>
</dbReference>
<keyword evidence="3" id="KW-1185">Reference proteome</keyword>
<dbReference type="Gene3D" id="1.10.3120.10">
    <property type="entry name" value="Trigger factor, C-terminal domain"/>
    <property type="match status" value="1"/>
</dbReference>
<organism evidence="2 3">
    <name type="scientific">Candidatus Cardinium hertigii</name>
    <dbReference type="NCBI Taxonomy" id="247481"/>
    <lineage>
        <taxon>Bacteria</taxon>
        <taxon>Pseudomonadati</taxon>
        <taxon>Bacteroidota</taxon>
        <taxon>Cytophagia</taxon>
        <taxon>Cytophagales</taxon>
        <taxon>Amoebophilaceae</taxon>
        <taxon>Candidatus Cardinium</taxon>
    </lineage>
</organism>
<comment type="caution">
    <text evidence="2">The sequence shown here is derived from an EMBL/GenBank/DDBJ whole genome shotgun (WGS) entry which is preliminary data.</text>
</comment>
<dbReference type="SUPFAM" id="SSF109998">
    <property type="entry name" value="Triger factor/SurA peptide-binding domain-like"/>
    <property type="match status" value="1"/>
</dbReference>
<dbReference type="GO" id="GO:0003755">
    <property type="term" value="F:peptidyl-prolyl cis-trans isomerase activity"/>
    <property type="evidence" value="ECO:0007669"/>
    <property type="project" value="TreeGrafter"/>
</dbReference>
<feature type="domain" description="Trigger factor ribosome-binding bacterial" evidence="1">
    <location>
        <begin position="7"/>
        <end position="156"/>
    </location>
</feature>